<dbReference type="EMBL" id="MK797984">
    <property type="protein sequence ID" value="QCG76115.1"/>
    <property type="molecule type" value="Genomic_DNA"/>
</dbReference>
<evidence type="ECO:0000313" key="1">
    <source>
        <dbReference type="EMBL" id="QCG76115.1"/>
    </source>
</evidence>
<dbReference type="Proteomes" id="UP000316733">
    <property type="component" value="Segment"/>
</dbReference>
<organism evidence="1 2">
    <name type="scientific">Pseudomonas phage vB_PaeM_PA5oct</name>
    <dbReference type="NCBI Taxonomy" id="2163605"/>
    <lineage>
        <taxon>Viruses</taxon>
        <taxon>Duplodnaviria</taxon>
        <taxon>Heunggongvirae</taxon>
        <taxon>Uroviricota</taxon>
        <taxon>Caudoviricetes</taxon>
        <taxon>Arenbergviridae</taxon>
        <taxon>Wroclawvirus</taxon>
        <taxon>Wroclawvirus PA5oct</taxon>
    </lineage>
</organism>
<evidence type="ECO:0000313" key="2">
    <source>
        <dbReference type="Proteomes" id="UP000316733"/>
    </source>
</evidence>
<name>A0A4Y1LUP5_9CAUD</name>
<proteinExistence type="predicted"/>
<protein>
    <submittedName>
        <fullName evidence="1">Structural protein</fullName>
    </submittedName>
</protein>
<accession>A0A4Y1LUP5</accession>
<sequence length="154" mass="16739">MTQKIHGTSSAQQNLTADVPYFIVYAQSDKAYTDPENAEGINILVTNNIHDISQKNFEILLQSIGLRAMPVIMNNPVPVANLAAYGAPTLIGEGFVWKFACEMPEVFTNYNPYGTPGTTGLLVDELDGIILPSGTIIRTYGSGLNIEFVRSSLL</sequence>
<keyword evidence="2" id="KW-1185">Reference proteome</keyword>
<reference evidence="2" key="1">
    <citation type="journal article" date="2020" name="bioRxiv">
        <title>Integrative omics analysis of Pseudomonas aeruginosa virus PA5oct highlights the molecular complexity of jumbo phages.</title>
        <authorList>
            <person name="Lood C."/>
            <person name="Danis-Wlodarczyk K."/>
            <person name="Blasdel B.G."/>
            <person name="Jang H.B."/>
            <person name="Vandenheuvel D."/>
            <person name="Briers Y."/>
            <person name="Noben J.-P."/>
            <person name="van Noort V."/>
            <person name="Drulis-Kawa Z."/>
            <person name="Lavigne R."/>
        </authorList>
    </citation>
    <scope>NUCLEOTIDE SEQUENCE [LARGE SCALE GENOMIC DNA]</scope>
</reference>
<gene>
    <name evidence="1" type="ORF">EST35_0234</name>
</gene>